<protein>
    <submittedName>
        <fullName evidence="2">4778_t:CDS:1</fullName>
    </submittedName>
</protein>
<gene>
    <name evidence="2" type="ORF">AGERDE_LOCUS10394</name>
</gene>
<dbReference type="EMBL" id="CAJVPL010003200">
    <property type="protein sequence ID" value="CAG8628116.1"/>
    <property type="molecule type" value="Genomic_DNA"/>
</dbReference>
<dbReference type="AlphaFoldDB" id="A0A9N9D6S3"/>
<organism evidence="2 3">
    <name type="scientific">Ambispora gerdemannii</name>
    <dbReference type="NCBI Taxonomy" id="144530"/>
    <lineage>
        <taxon>Eukaryota</taxon>
        <taxon>Fungi</taxon>
        <taxon>Fungi incertae sedis</taxon>
        <taxon>Mucoromycota</taxon>
        <taxon>Glomeromycotina</taxon>
        <taxon>Glomeromycetes</taxon>
        <taxon>Archaeosporales</taxon>
        <taxon>Ambisporaceae</taxon>
        <taxon>Ambispora</taxon>
    </lineage>
</organism>
<dbReference type="OrthoDB" id="2357415at2759"/>
<feature type="region of interest" description="Disordered" evidence="1">
    <location>
        <begin position="1"/>
        <end position="24"/>
    </location>
</feature>
<evidence type="ECO:0000313" key="2">
    <source>
        <dbReference type="EMBL" id="CAG8628116.1"/>
    </source>
</evidence>
<evidence type="ECO:0000313" key="3">
    <source>
        <dbReference type="Proteomes" id="UP000789831"/>
    </source>
</evidence>
<evidence type="ECO:0000256" key="1">
    <source>
        <dbReference type="SAM" id="MobiDB-lite"/>
    </source>
</evidence>
<name>A0A9N9D6S3_9GLOM</name>
<reference evidence="2" key="1">
    <citation type="submission" date="2021-06" db="EMBL/GenBank/DDBJ databases">
        <authorList>
            <person name="Kallberg Y."/>
            <person name="Tangrot J."/>
            <person name="Rosling A."/>
        </authorList>
    </citation>
    <scope>NUCLEOTIDE SEQUENCE</scope>
    <source>
        <strain evidence="2">MT106</strain>
    </source>
</reference>
<proteinExistence type="predicted"/>
<sequence>MVLPQGTLQNRKNKKSNGIDTTGRKHIFTIRGTSYPQLRRASNAKKSTNCKYCDKNDNYIDILEARLKDIDKVVDNLAEIISRNSNSDLNKNYLSSSLHLSTI</sequence>
<comment type="caution">
    <text evidence="2">The sequence shown here is derived from an EMBL/GenBank/DDBJ whole genome shotgun (WGS) entry which is preliminary data.</text>
</comment>
<feature type="compositionally biased region" description="Polar residues" evidence="1">
    <location>
        <begin position="1"/>
        <end position="20"/>
    </location>
</feature>
<dbReference type="Proteomes" id="UP000789831">
    <property type="component" value="Unassembled WGS sequence"/>
</dbReference>
<keyword evidence="3" id="KW-1185">Reference proteome</keyword>
<feature type="non-terminal residue" evidence="2">
    <location>
        <position position="103"/>
    </location>
</feature>
<accession>A0A9N9D6S3</accession>